<dbReference type="PANTHER" id="PTHR46766:SF1">
    <property type="entry name" value="GLUTAMINE-RICH PROTEIN 2"/>
    <property type="match status" value="1"/>
</dbReference>
<reference evidence="7 8" key="1">
    <citation type="journal article" date="2019" name="Sci. Rep.">
        <title>Extended insight into the Mycobacterium chelonae-abscessus complex through whole genome sequencing of Mycobacterium salmoniphilum outbreak and Mycobacterium salmoniphilum-like strains.</title>
        <authorList>
            <person name="Behra P.R.K."/>
            <person name="Das S."/>
            <person name="Pettersson B.M.F."/>
            <person name="Shirreff L."/>
            <person name="DuCote T."/>
            <person name="Jacobsson K.G."/>
            <person name="Ennis D.G."/>
            <person name="Kirsebom L.A."/>
        </authorList>
    </citation>
    <scope>NUCLEOTIDE SEQUENCE [LARGE SCALE GENOMIC DNA]</scope>
    <source>
        <strain evidence="6 7">CCUG 60883</strain>
        <strain evidence="5 8">CCUG 60885</strain>
    </source>
</reference>
<protein>
    <submittedName>
        <fullName evidence="5 6">PPE family protein PPE47/PPE48</fullName>
    </submittedName>
</protein>
<evidence type="ECO:0000256" key="1">
    <source>
        <dbReference type="ARBA" id="ARBA00010652"/>
    </source>
</evidence>
<dbReference type="EMBL" id="PECK01000002">
    <property type="protein sequence ID" value="TDZ97203.1"/>
    <property type="molecule type" value="Genomic_DNA"/>
</dbReference>
<sequence>MPVWMASPPEVHSALLSGGPGPGPLLAAAAEWSSLGAHYTATADELRAILAATHAGVWQGPSADTYVAAHVPYLEWLTQGAIDSNGRAAQHGAAAGAYSAALAIMPTLAELAANHATHAALMATNFFGINTIPIVATEADYVRMWVQAATTMATYQTASDVTLASTPPSTPPPPILHGHDHDHDHDHDHGHEHDDHGHGDLDPTDPRWWVHVAGEMVEHIELLWNNLLTDPAALLTNLPLVLADVAFHAAQLASTIGQFAPALIQPALALAIASLGSVAGLAGLAGIQPSPDAPAAAPNPVQEPPTAAAAGSAPTSSPSPSAPASAPTGAPTPTATSTAPAPSPPPPVGDPGFSFPYAVGGGPRIGTGLTLASRFHTRVNAAAGNSASERAATAATAAARQARRRRDRSKQEGRAVEYMDMDAAPASDRSKPSATASHRGAGPMGFTGTASRRDTAAAGLATLSRDDDFSDGARAPMIPNTWDPDSTGD</sequence>
<evidence type="ECO:0000313" key="7">
    <source>
        <dbReference type="Proteomes" id="UP000294844"/>
    </source>
</evidence>
<dbReference type="OrthoDB" id="4753487at2"/>
<dbReference type="SUPFAM" id="SSF140459">
    <property type="entry name" value="PE/PPE dimer-like"/>
    <property type="match status" value="1"/>
</dbReference>
<dbReference type="GO" id="GO:0052572">
    <property type="term" value="P:response to host immune response"/>
    <property type="evidence" value="ECO:0007669"/>
    <property type="project" value="TreeGrafter"/>
</dbReference>
<evidence type="ECO:0000313" key="6">
    <source>
        <dbReference type="EMBL" id="TEA01434.1"/>
    </source>
</evidence>
<accession>A0A4R8SIY6</accession>
<dbReference type="FunFam" id="1.20.1260.20:FF:000001">
    <property type="entry name" value="PPE family protein PPE41"/>
    <property type="match status" value="1"/>
</dbReference>
<dbReference type="InterPro" id="IPR000030">
    <property type="entry name" value="PPE_dom"/>
</dbReference>
<dbReference type="InterPro" id="IPR043641">
    <property type="entry name" value="PPE-PPW_C"/>
</dbReference>
<dbReference type="Proteomes" id="UP000294844">
    <property type="component" value="Unassembled WGS sequence"/>
</dbReference>
<dbReference type="InterPro" id="IPR038332">
    <property type="entry name" value="PPE_sf"/>
</dbReference>
<feature type="region of interest" description="Disordered" evidence="2">
    <location>
        <begin position="160"/>
        <end position="200"/>
    </location>
</feature>
<organism evidence="5 8">
    <name type="scientific">Mycobacteroides salmoniphilum</name>
    <dbReference type="NCBI Taxonomy" id="404941"/>
    <lineage>
        <taxon>Bacteria</taxon>
        <taxon>Bacillati</taxon>
        <taxon>Actinomycetota</taxon>
        <taxon>Actinomycetes</taxon>
        <taxon>Mycobacteriales</taxon>
        <taxon>Mycobacteriaceae</taxon>
        <taxon>Mycobacteroides</taxon>
    </lineage>
</organism>
<name>A0A4R8SIY6_9MYCO</name>
<dbReference type="Pfam" id="PF00823">
    <property type="entry name" value="PPE"/>
    <property type="match status" value="1"/>
</dbReference>
<feature type="domain" description="PPE" evidence="3">
    <location>
        <begin position="4"/>
        <end position="165"/>
    </location>
</feature>
<comment type="similarity">
    <text evidence="1">Belongs to the mycobacterial PPE family.</text>
</comment>
<feature type="region of interest" description="Disordered" evidence="2">
    <location>
        <begin position="382"/>
        <end position="489"/>
    </location>
</feature>
<evidence type="ECO:0000313" key="8">
    <source>
        <dbReference type="Proteomes" id="UP000295685"/>
    </source>
</evidence>
<feature type="compositionally biased region" description="Basic and acidic residues" evidence="2">
    <location>
        <begin position="177"/>
        <end position="200"/>
    </location>
</feature>
<feature type="domain" description="PPE-PPW subfamily C-terminal" evidence="4">
    <location>
        <begin position="435"/>
        <end position="482"/>
    </location>
</feature>
<dbReference type="Pfam" id="PF18878">
    <property type="entry name" value="PPE-PPW"/>
    <property type="match status" value="1"/>
</dbReference>
<dbReference type="EMBL" id="PECM01000010">
    <property type="protein sequence ID" value="TEA01434.1"/>
    <property type="molecule type" value="Genomic_DNA"/>
</dbReference>
<feature type="compositionally biased region" description="Low complexity" evidence="2">
    <location>
        <begin position="382"/>
        <end position="400"/>
    </location>
</feature>
<dbReference type="Gene3D" id="1.20.1260.20">
    <property type="entry name" value="PPE superfamily"/>
    <property type="match status" value="1"/>
</dbReference>
<evidence type="ECO:0000256" key="2">
    <source>
        <dbReference type="SAM" id="MobiDB-lite"/>
    </source>
</evidence>
<evidence type="ECO:0000259" key="3">
    <source>
        <dbReference type="Pfam" id="PF00823"/>
    </source>
</evidence>
<dbReference type="RefSeq" id="WP_134144876.1">
    <property type="nucleotide sequence ID" value="NZ_PECM01000010.1"/>
</dbReference>
<evidence type="ECO:0000313" key="5">
    <source>
        <dbReference type="EMBL" id="TDZ97203.1"/>
    </source>
</evidence>
<keyword evidence="7" id="KW-1185">Reference proteome</keyword>
<feature type="region of interest" description="Disordered" evidence="2">
    <location>
        <begin position="292"/>
        <end position="355"/>
    </location>
</feature>
<proteinExistence type="inferred from homology"/>
<comment type="caution">
    <text evidence="5">The sequence shown here is derived from an EMBL/GenBank/DDBJ whole genome shotgun (WGS) entry which is preliminary data.</text>
</comment>
<feature type="compositionally biased region" description="Low complexity" evidence="2">
    <location>
        <begin position="292"/>
        <end position="340"/>
    </location>
</feature>
<gene>
    <name evidence="6" type="ORF">CCUG60883_03968</name>
    <name evidence="5" type="ORF">CCUG60885_00747</name>
</gene>
<evidence type="ECO:0000259" key="4">
    <source>
        <dbReference type="Pfam" id="PF18878"/>
    </source>
</evidence>
<dbReference type="AlphaFoldDB" id="A0A4R8SIY6"/>
<dbReference type="PANTHER" id="PTHR46766">
    <property type="entry name" value="GLUTAMINE-RICH PROTEIN 2"/>
    <property type="match status" value="1"/>
</dbReference>
<dbReference type="Proteomes" id="UP000295685">
    <property type="component" value="Unassembled WGS sequence"/>
</dbReference>